<organism evidence="2 3">
    <name type="scientific">Actinocorallia aurantiaca</name>
    <dbReference type="NCBI Taxonomy" id="46204"/>
    <lineage>
        <taxon>Bacteria</taxon>
        <taxon>Bacillati</taxon>
        <taxon>Actinomycetota</taxon>
        <taxon>Actinomycetes</taxon>
        <taxon>Streptosporangiales</taxon>
        <taxon>Thermomonosporaceae</taxon>
        <taxon>Actinocorallia</taxon>
    </lineage>
</organism>
<evidence type="ECO:0000256" key="1">
    <source>
        <dbReference type="SAM" id="MobiDB-lite"/>
    </source>
</evidence>
<evidence type="ECO:0000313" key="3">
    <source>
        <dbReference type="Proteomes" id="UP001501842"/>
    </source>
</evidence>
<feature type="region of interest" description="Disordered" evidence="1">
    <location>
        <begin position="1053"/>
        <end position="1100"/>
    </location>
</feature>
<sequence>MSPLRPSASSPGQSVTGSTAQNVNQIANVAGDLYLGLPHADAAEDVAPVGRPLSQVKNPYELEVHLPVPLDGEQPEETRLPPYVWREHDNELAAVVQAVLEGHSRLAMLVGDSSTGKTRACWEALVPLREQDGWRLWHPYDPTRPEAALSSLRRVGPRTVIWLNESQAYLTDPEAGERIAAALRTLLFDPVRAPVLVLGTLWPQHRKTLTDRADPDPHAQARELLPGRCIIVPSSFPKSTLDALREAASRDPRLAEAVKLARGRQITQYLSGAPSLLARYQTAPPAERALIHAAMDARRLGYGPHLPFALLGRAAPGYLTDHEWDELSDDWLETALAFLTECRDGTASAFSPVRPRPGGGTTVPPGGQSYRLADYLDQMGLRKRYGEIPPEDFWTAVADHAVPDALPSLARAAQQRGLLRTAARLWKNAAAHGNTQAARELVALLSPLHPDDPRPADWASDHASLEDPDATAALLHALREAGAHSQALAFAERAAHHTPLRDPEALARLLRCFRDTDAHSQIATLAERAVHDIPLKPPYAAAAKLLDALHETGARLQSGILAERISAEVSLDDPKALPRLLHALKNAEAGPQTIALAERAARMPLGDLKAAALVLEAFKETGASSQIAALARRAADHASFDDSVTVTALLTTLKATGPASRFRSFAGLAVTQMHLEDPNQVARLLDAFTEMRKTNPRSQFLAQLVAELLEREPAAHVSLEDPQAVARLLDVFEEAGAVGQIDALLKRRPAASVALDSPHAVARLLDNFQKIGDGSQITALAERTASSFPLDDPKSLTVLLDGLRRTDASAKAVKLAERAATDAFPNDPAVLAQLLQSLGGSPVGMAARPRVFTIARRAVRRLPLEDALAVAHLMRALLDAGARDELGLLLERTPAAHVSLHYPEAVAWLLELFREAADPEEEALLLGRDPASHVSLDDPAAIALLLRALRDSGEDTQAGHLAERAARHVSPDQRDLVLLLEALQEAGAHTAIDILAERAVEHFSLEEPNSLADLLDGLRKAGAHEQADRLVPQLPALAMFPLFLEESSTATDFRFGREPDGRPSPPWQWDDLVPPPGTAPGHHTSHSGTAPPPVPLSFSPGDSLNANFTFHGPAVLVSQSTGTVIRDSQNQHADKITNIGTAGREKLDQLLDLIQQSPDLTEQDRQAAVNEVHALVRDLESSEPAARKTGRNHLGRLQEILSRAAGIAVPSAEIIAALTTLLP</sequence>
<dbReference type="RefSeq" id="WP_344450038.1">
    <property type="nucleotide sequence ID" value="NZ_BAAATZ010000006.1"/>
</dbReference>
<proteinExistence type="predicted"/>
<protein>
    <recommendedName>
        <fullName evidence="4">ATP-binding protein</fullName>
    </recommendedName>
</protein>
<comment type="caution">
    <text evidence="2">The sequence shown here is derived from an EMBL/GenBank/DDBJ whole genome shotgun (WGS) entry which is preliminary data.</text>
</comment>
<name>A0ABP6GHS9_9ACTN</name>
<reference evidence="3" key="1">
    <citation type="journal article" date="2019" name="Int. J. Syst. Evol. Microbiol.">
        <title>The Global Catalogue of Microorganisms (GCM) 10K type strain sequencing project: providing services to taxonomists for standard genome sequencing and annotation.</title>
        <authorList>
            <consortium name="The Broad Institute Genomics Platform"/>
            <consortium name="The Broad Institute Genome Sequencing Center for Infectious Disease"/>
            <person name="Wu L."/>
            <person name="Ma J."/>
        </authorList>
    </citation>
    <scope>NUCLEOTIDE SEQUENCE [LARGE SCALE GENOMIC DNA]</scope>
    <source>
        <strain evidence="3">JCM 8201</strain>
    </source>
</reference>
<evidence type="ECO:0000313" key="2">
    <source>
        <dbReference type="EMBL" id="GAA2723985.1"/>
    </source>
</evidence>
<gene>
    <name evidence="2" type="ORF">GCM10010439_20580</name>
</gene>
<dbReference type="InterPro" id="IPR011990">
    <property type="entry name" value="TPR-like_helical_dom_sf"/>
</dbReference>
<dbReference type="Gene3D" id="1.25.40.10">
    <property type="entry name" value="Tetratricopeptide repeat domain"/>
    <property type="match status" value="1"/>
</dbReference>
<dbReference type="Proteomes" id="UP001501842">
    <property type="component" value="Unassembled WGS sequence"/>
</dbReference>
<keyword evidence="3" id="KW-1185">Reference proteome</keyword>
<dbReference type="EMBL" id="BAAATZ010000006">
    <property type="protein sequence ID" value="GAA2723985.1"/>
    <property type="molecule type" value="Genomic_DNA"/>
</dbReference>
<evidence type="ECO:0008006" key="4">
    <source>
        <dbReference type="Google" id="ProtNLM"/>
    </source>
</evidence>
<accession>A0ABP6GHS9</accession>